<dbReference type="SUPFAM" id="SSF55961">
    <property type="entry name" value="Bet v1-like"/>
    <property type="match status" value="1"/>
</dbReference>
<dbReference type="PANTHER" id="PTHR38588:SF1">
    <property type="entry name" value="BLL0334 PROTEIN"/>
    <property type="match status" value="1"/>
</dbReference>
<dbReference type="EMBL" id="JAGVSJ010000030">
    <property type="protein sequence ID" value="MBX8632496.1"/>
    <property type="molecule type" value="Genomic_DNA"/>
</dbReference>
<evidence type="ECO:0000313" key="3">
    <source>
        <dbReference type="Proteomes" id="UP000750197"/>
    </source>
</evidence>
<name>A0A8J8CER5_9ARCH</name>
<dbReference type="Proteomes" id="UP000750197">
    <property type="component" value="Unassembled WGS sequence"/>
</dbReference>
<reference evidence="2" key="1">
    <citation type="submission" date="2021-05" db="EMBL/GenBank/DDBJ databases">
        <title>Genomic insights into ecological role and evolution of a novel Thermoplasmata order Candidatus Sysuiplasmatales.</title>
        <authorList>
            <person name="Yuan Y."/>
        </authorList>
    </citation>
    <scope>NUCLEOTIDE SEQUENCE</scope>
    <source>
        <strain evidence="2">TUT19-bin139</strain>
        <strain evidence="1">YP2-bin.285</strain>
    </source>
</reference>
<dbReference type="Proteomes" id="UP000716004">
    <property type="component" value="Unassembled WGS sequence"/>
</dbReference>
<dbReference type="EMBL" id="JAHEAC010000118">
    <property type="protein sequence ID" value="MBX8644892.1"/>
    <property type="molecule type" value="Genomic_DNA"/>
</dbReference>
<dbReference type="Pfam" id="PF06240">
    <property type="entry name" value="COXG"/>
    <property type="match status" value="1"/>
</dbReference>
<dbReference type="PANTHER" id="PTHR38588">
    <property type="entry name" value="BLL0334 PROTEIN"/>
    <property type="match status" value="1"/>
</dbReference>
<evidence type="ECO:0008006" key="4">
    <source>
        <dbReference type="Google" id="ProtNLM"/>
    </source>
</evidence>
<organism evidence="2 3">
    <name type="scientific">Candidatus Sysuiplasma superficiale</name>
    <dbReference type="NCBI Taxonomy" id="2823368"/>
    <lineage>
        <taxon>Archaea</taxon>
        <taxon>Methanobacteriati</taxon>
        <taxon>Thermoplasmatota</taxon>
        <taxon>Thermoplasmata</taxon>
        <taxon>Candidatus Sysuiplasmatales</taxon>
        <taxon>Candidatus Sysuiplasmataceae</taxon>
        <taxon>Candidatus Sysuiplasma</taxon>
    </lineage>
</organism>
<evidence type="ECO:0000313" key="1">
    <source>
        <dbReference type="EMBL" id="MBX8632496.1"/>
    </source>
</evidence>
<accession>A0A8J8CER5</accession>
<dbReference type="AlphaFoldDB" id="A0A8J8CER5"/>
<evidence type="ECO:0000313" key="2">
    <source>
        <dbReference type="EMBL" id="MBX8644892.1"/>
    </source>
</evidence>
<proteinExistence type="predicted"/>
<comment type="caution">
    <text evidence="2">The sequence shown here is derived from an EMBL/GenBank/DDBJ whole genome shotgun (WGS) entry which is preliminary data.</text>
</comment>
<sequence length="151" mass="16136">MNSLKISGSYAVSSGKEVAESSLTDLSRILPCLEGVVNVYTISPASLHCRLKIKERLVRGTFDLEAEIEKSEDLFSLHFRLNGTLGTAIGSVKVTFAADPGTHMTCITYDGSVEIKGLAAAVSGSAVDETVRKMLDHIVQCLFGNDGSVKQ</sequence>
<dbReference type="InterPro" id="IPR023393">
    <property type="entry name" value="START-like_dom_sf"/>
</dbReference>
<dbReference type="InterPro" id="IPR010419">
    <property type="entry name" value="CO_DH_gsu"/>
</dbReference>
<dbReference type="Gene3D" id="3.30.530.20">
    <property type="match status" value="1"/>
</dbReference>
<protein>
    <recommendedName>
        <fullName evidence="4">Carbon monoxide dehydrogenase</fullName>
    </recommendedName>
</protein>
<gene>
    <name evidence="1" type="ORF">J9259_08300</name>
    <name evidence="2" type="ORF">KIY12_09280</name>
</gene>